<comment type="caution">
    <text evidence="1">The sequence shown here is derived from an EMBL/GenBank/DDBJ whole genome shotgun (WGS) entry which is preliminary data.</text>
</comment>
<organism evidence="1 2">
    <name type="scientific">Gigaspora margarita</name>
    <dbReference type="NCBI Taxonomy" id="4874"/>
    <lineage>
        <taxon>Eukaryota</taxon>
        <taxon>Fungi</taxon>
        <taxon>Fungi incertae sedis</taxon>
        <taxon>Mucoromycota</taxon>
        <taxon>Glomeromycotina</taxon>
        <taxon>Glomeromycetes</taxon>
        <taxon>Diversisporales</taxon>
        <taxon>Gigasporaceae</taxon>
        <taxon>Gigaspora</taxon>
    </lineage>
</organism>
<dbReference type="EMBL" id="CAJVQB010082640">
    <property type="protein sequence ID" value="CAG8846239.1"/>
    <property type="molecule type" value="Genomic_DNA"/>
</dbReference>
<feature type="non-terminal residue" evidence="1">
    <location>
        <position position="109"/>
    </location>
</feature>
<keyword evidence="2" id="KW-1185">Reference proteome</keyword>
<accession>A0ABN7X2Q1</accession>
<evidence type="ECO:0000313" key="1">
    <source>
        <dbReference type="EMBL" id="CAG8846239.1"/>
    </source>
</evidence>
<proteinExistence type="predicted"/>
<feature type="non-terminal residue" evidence="1">
    <location>
        <position position="1"/>
    </location>
</feature>
<protein>
    <submittedName>
        <fullName evidence="1">8018_t:CDS:1</fullName>
    </submittedName>
</protein>
<evidence type="ECO:0000313" key="2">
    <source>
        <dbReference type="Proteomes" id="UP000789901"/>
    </source>
</evidence>
<sequence length="109" mass="12580">MSSTSRVESYNSKIKRLIFNSNTTLLELADKLSLCILEEDKKTEYALFRASIPKAVLVATADTILPNVCNMLRKYLTVEMLKIQEDQIKQALHYHAMIVSKNELRKYLK</sequence>
<gene>
    <name evidence="1" type="ORF">GMARGA_LOCUS38066</name>
</gene>
<reference evidence="1 2" key="1">
    <citation type="submission" date="2021-06" db="EMBL/GenBank/DDBJ databases">
        <authorList>
            <person name="Kallberg Y."/>
            <person name="Tangrot J."/>
            <person name="Rosling A."/>
        </authorList>
    </citation>
    <scope>NUCLEOTIDE SEQUENCE [LARGE SCALE GENOMIC DNA]</scope>
    <source>
        <strain evidence="1 2">120-4 pot B 10/14</strain>
    </source>
</reference>
<name>A0ABN7X2Q1_GIGMA</name>
<dbReference type="Proteomes" id="UP000789901">
    <property type="component" value="Unassembled WGS sequence"/>
</dbReference>